<feature type="region of interest" description="Disordered" evidence="1">
    <location>
        <begin position="295"/>
        <end position="316"/>
    </location>
</feature>
<evidence type="ECO:0000313" key="2">
    <source>
        <dbReference type="EMBL" id="CAB0034204.1"/>
    </source>
</evidence>
<keyword evidence="3" id="KW-1185">Reference proteome</keyword>
<name>A0A6H5IBQ2_9HYME</name>
<protein>
    <submittedName>
        <fullName evidence="2">Uncharacterized protein</fullName>
    </submittedName>
</protein>
<dbReference type="AlphaFoldDB" id="A0A6H5IBQ2"/>
<organism evidence="2 3">
    <name type="scientific">Trichogramma brassicae</name>
    <dbReference type="NCBI Taxonomy" id="86971"/>
    <lineage>
        <taxon>Eukaryota</taxon>
        <taxon>Metazoa</taxon>
        <taxon>Ecdysozoa</taxon>
        <taxon>Arthropoda</taxon>
        <taxon>Hexapoda</taxon>
        <taxon>Insecta</taxon>
        <taxon>Pterygota</taxon>
        <taxon>Neoptera</taxon>
        <taxon>Endopterygota</taxon>
        <taxon>Hymenoptera</taxon>
        <taxon>Apocrita</taxon>
        <taxon>Proctotrupomorpha</taxon>
        <taxon>Chalcidoidea</taxon>
        <taxon>Trichogrammatidae</taxon>
        <taxon>Trichogramma</taxon>
    </lineage>
</organism>
<proteinExistence type="predicted"/>
<feature type="region of interest" description="Disordered" evidence="1">
    <location>
        <begin position="209"/>
        <end position="238"/>
    </location>
</feature>
<evidence type="ECO:0000313" key="3">
    <source>
        <dbReference type="Proteomes" id="UP000479190"/>
    </source>
</evidence>
<evidence type="ECO:0000256" key="1">
    <source>
        <dbReference type="SAM" id="MobiDB-lite"/>
    </source>
</evidence>
<dbReference type="Proteomes" id="UP000479190">
    <property type="component" value="Unassembled WGS sequence"/>
</dbReference>
<sequence length="316" mass="36267">MRGTMRYERRRARSLRATSSQHARRLPEIRGRVRCRGPRHSRLQDAPAATVPAGLFLRGGQRSQRRHLAPAQGMDTEKVIEALTLISKVENAMKSLEKEAGRSYELAAPVAAAAPTSSKLNSKGQDLLLEEVLNTEKAKRTSVPAQIEEQLKALYRLLSDENEDSQRKRRNLDEAYNPSNDQYVYQYANPYPRPVSKYEQAKERFLERREERRQRLRERQEMRRASKEPDSKRESSIDGVTYVYPSQVQQQQPSLAYASQSMPAYSPAYNYPAVDPNHQQYAQSQQTRTFWKRENANAAAIAPQEISDNSRGKTEN</sequence>
<feature type="compositionally biased region" description="Basic and acidic residues" evidence="1">
    <location>
        <begin position="209"/>
        <end position="236"/>
    </location>
</feature>
<reference evidence="2 3" key="1">
    <citation type="submission" date="2020-02" db="EMBL/GenBank/DDBJ databases">
        <authorList>
            <person name="Ferguson B K."/>
        </authorList>
    </citation>
    <scope>NUCLEOTIDE SEQUENCE [LARGE SCALE GENOMIC DNA]</scope>
</reference>
<dbReference type="EMBL" id="CADCXV010000736">
    <property type="protein sequence ID" value="CAB0034204.1"/>
    <property type="molecule type" value="Genomic_DNA"/>
</dbReference>
<feature type="region of interest" description="Disordered" evidence="1">
    <location>
        <begin position="161"/>
        <end position="184"/>
    </location>
</feature>
<feature type="region of interest" description="Disordered" evidence="1">
    <location>
        <begin position="1"/>
        <end position="22"/>
    </location>
</feature>
<dbReference type="OrthoDB" id="726732at2759"/>
<gene>
    <name evidence="2" type="ORF">TBRA_LOCUS6102</name>
</gene>
<accession>A0A6H5IBQ2</accession>